<evidence type="ECO:0000256" key="1">
    <source>
        <dbReference type="SAM" id="Coils"/>
    </source>
</evidence>
<dbReference type="Pfam" id="PF02575">
    <property type="entry name" value="YbaB_DNA_bd"/>
    <property type="match status" value="1"/>
</dbReference>
<dbReference type="AlphaFoldDB" id="A0A9W6W6U0"/>
<evidence type="ECO:0008006" key="4">
    <source>
        <dbReference type="Google" id="ProtNLM"/>
    </source>
</evidence>
<evidence type="ECO:0000313" key="3">
    <source>
        <dbReference type="Proteomes" id="UP001165074"/>
    </source>
</evidence>
<accession>A0A9W6W6U0</accession>
<proteinExistence type="predicted"/>
<name>A0A9W6W6U0_9ACTN</name>
<reference evidence="2" key="1">
    <citation type="submission" date="2023-03" db="EMBL/GenBank/DDBJ databases">
        <title>Actinoallomurus iriomotensis NBRC 103684.</title>
        <authorList>
            <person name="Ichikawa N."/>
            <person name="Sato H."/>
            <person name="Tonouchi N."/>
        </authorList>
    </citation>
    <scope>NUCLEOTIDE SEQUENCE</scope>
    <source>
        <strain evidence="2">NBRC 103684</strain>
    </source>
</reference>
<keyword evidence="1" id="KW-0175">Coiled coil</keyword>
<dbReference type="SUPFAM" id="SSF82607">
    <property type="entry name" value="YbaB-like"/>
    <property type="match status" value="1"/>
</dbReference>
<dbReference type="InterPro" id="IPR036894">
    <property type="entry name" value="YbaB-like_sf"/>
</dbReference>
<evidence type="ECO:0000313" key="2">
    <source>
        <dbReference type="EMBL" id="GLY91431.1"/>
    </source>
</evidence>
<dbReference type="Proteomes" id="UP001165074">
    <property type="component" value="Unassembled WGS sequence"/>
</dbReference>
<dbReference type="InterPro" id="IPR004401">
    <property type="entry name" value="YbaB/EbfC"/>
</dbReference>
<organism evidence="2 3">
    <name type="scientific">Actinoallomurus iriomotensis</name>
    <dbReference type="NCBI Taxonomy" id="478107"/>
    <lineage>
        <taxon>Bacteria</taxon>
        <taxon>Bacillati</taxon>
        <taxon>Actinomycetota</taxon>
        <taxon>Actinomycetes</taxon>
        <taxon>Streptosporangiales</taxon>
        <taxon>Thermomonosporaceae</taxon>
        <taxon>Actinoallomurus</taxon>
    </lineage>
</organism>
<feature type="coiled-coil region" evidence="1">
    <location>
        <begin position="51"/>
        <end position="90"/>
    </location>
</feature>
<gene>
    <name evidence="2" type="ORF">Airi02_093600</name>
</gene>
<protein>
    <recommendedName>
        <fullName evidence="4">YbaB/EbfC DNA-binding family protein</fullName>
    </recommendedName>
</protein>
<dbReference type="GO" id="GO:0003677">
    <property type="term" value="F:DNA binding"/>
    <property type="evidence" value="ECO:0007669"/>
    <property type="project" value="InterPro"/>
</dbReference>
<dbReference type="EMBL" id="BSTK01000020">
    <property type="protein sequence ID" value="GLY91431.1"/>
    <property type="molecule type" value="Genomic_DNA"/>
</dbReference>
<dbReference type="RefSeq" id="WP_285583008.1">
    <property type="nucleotide sequence ID" value="NZ_BSTK01000020.1"/>
</dbReference>
<comment type="caution">
    <text evidence="2">The sequence shown here is derived from an EMBL/GenBank/DDBJ whole genome shotgun (WGS) entry which is preliminary data.</text>
</comment>
<dbReference type="Gene3D" id="3.30.1310.10">
    <property type="entry name" value="Nucleoid-associated protein YbaB-like domain"/>
    <property type="match status" value="1"/>
</dbReference>
<keyword evidence="3" id="KW-1185">Reference proteome</keyword>
<sequence>MAEAVSDSSITATAAGGLVRVALRTDGRVQAITLAPQVKRLPVTELADAIVEAVSTAQQELLRRAAEARREASRDAAERLSAEFDQINAEYLRRTAVYDALGTEILKRMEG</sequence>